<comment type="caution">
    <text evidence="11">The sequence shown here is derived from an EMBL/GenBank/DDBJ whole genome shotgun (WGS) entry which is preliminary data.</text>
</comment>
<dbReference type="RefSeq" id="WP_127085789.1">
    <property type="nucleotide sequence ID" value="NZ_RSCL01000025.1"/>
</dbReference>
<dbReference type="GO" id="GO:0004066">
    <property type="term" value="F:asparagine synthase (glutamine-hydrolyzing) activity"/>
    <property type="evidence" value="ECO:0007669"/>
    <property type="project" value="UniProtKB-EC"/>
</dbReference>
<evidence type="ECO:0000256" key="8">
    <source>
        <dbReference type="ARBA" id="ARBA00048741"/>
    </source>
</evidence>
<dbReference type="InterPro" id="IPR017932">
    <property type="entry name" value="GATase_2_dom"/>
</dbReference>
<evidence type="ECO:0000256" key="6">
    <source>
        <dbReference type="ARBA" id="ARBA00022888"/>
    </source>
</evidence>
<comment type="catalytic activity">
    <reaction evidence="8">
        <text>L-aspartate + L-glutamine + ATP + H2O = L-asparagine + L-glutamate + AMP + diphosphate + H(+)</text>
        <dbReference type="Rhea" id="RHEA:12228"/>
        <dbReference type="ChEBI" id="CHEBI:15377"/>
        <dbReference type="ChEBI" id="CHEBI:15378"/>
        <dbReference type="ChEBI" id="CHEBI:29985"/>
        <dbReference type="ChEBI" id="CHEBI:29991"/>
        <dbReference type="ChEBI" id="CHEBI:30616"/>
        <dbReference type="ChEBI" id="CHEBI:33019"/>
        <dbReference type="ChEBI" id="CHEBI:58048"/>
        <dbReference type="ChEBI" id="CHEBI:58359"/>
        <dbReference type="ChEBI" id="CHEBI:456215"/>
        <dbReference type="EC" id="6.3.5.4"/>
    </reaction>
</comment>
<dbReference type="Pfam" id="PF00733">
    <property type="entry name" value="Asn_synthase"/>
    <property type="match status" value="1"/>
</dbReference>
<reference evidence="11" key="2">
    <citation type="journal article" date="2019" name="Genome Biol. Evol.">
        <title>Day and night: Metabolic profiles and evolutionary relationships of six axenic non-marine cyanobacteria.</title>
        <authorList>
            <person name="Will S.E."/>
            <person name="Henke P."/>
            <person name="Boedeker C."/>
            <person name="Huang S."/>
            <person name="Brinkmann H."/>
            <person name="Rohde M."/>
            <person name="Jarek M."/>
            <person name="Friedl T."/>
            <person name="Seufert S."/>
            <person name="Schumacher M."/>
            <person name="Overmann J."/>
            <person name="Neumann-Schaal M."/>
            <person name="Petersen J."/>
        </authorList>
    </citation>
    <scope>NUCLEOTIDE SEQUENCE [LARGE SCALE GENOMIC DNA]</scope>
    <source>
        <strain evidence="11">PCC 7102</strain>
    </source>
</reference>
<feature type="domain" description="Glutamine amidotransferase type-2" evidence="10">
    <location>
        <begin position="2"/>
        <end position="213"/>
    </location>
</feature>
<dbReference type="PANTHER" id="PTHR43284:SF1">
    <property type="entry name" value="ASPARAGINE SYNTHETASE"/>
    <property type="match status" value="1"/>
</dbReference>
<dbReference type="InterPro" id="IPR029055">
    <property type="entry name" value="Ntn_hydrolases_N"/>
</dbReference>
<evidence type="ECO:0000256" key="9">
    <source>
        <dbReference type="PIRSR" id="PIRSR001589-2"/>
    </source>
</evidence>
<dbReference type="GO" id="GO:0006529">
    <property type="term" value="P:asparagine biosynthetic process"/>
    <property type="evidence" value="ECO:0007669"/>
    <property type="project" value="UniProtKB-KW"/>
</dbReference>
<dbReference type="Gene3D" id="3.60.20.10">
    <property type="entry name" value="Glutamine Phosphoribosylpyrophosphate, subunit 1, domain 1"/>
    <property type="match status" value="1"/>
</dbReference>
<dbReference type="NCBIfam" id="NF033535">
    <property type="entry name" value="lass_lactam_cya"/>
    <property type="match status" value="1"/>
</dbReference>
<accession>A0A3S1CF42</accession>
<evidence type="ECO:0000256" key="5">
    <source>
        <dbReference type="ARBA" id="ARBA00022840"/>
    </source>
</evidence>
<evidence type="ECO:0000256" key="4">
    <source>
        <dbReference type="ARBA" id="ARBA00022741"/>
    </source>
</evidence>
<dbReference type="InterPro" id="IPR001962">
    <property type="entry name" value="Asn_synthase"/>
</dbReference>
<dbReference type="InterPro" id="IPR014729">
    <property type="entry name" value="Rossmann-like_a/b/a_fold"/>
</dbReference>
<keyword evidence="5 9" id="KW-0067">ATP-binding</keyword>
<dbReference type="EC" id="6.3.5.4" evidence="3"/>
<dbReference type="GO" id="GO:0005524">
    <property type="term" value="F:ATP binding"/>
    <property type="evidence" value="ECO:0007669"/>
    <property type="project" value="UniProtKB-KW"/>
</dbReference>
<dbReference type="Proteomes" id="UP000271624">
    <property type="component" value="Unassembled WGS sequence"/>
</dbReference>
<dbReference type="InterPro" id="IPR033738">
    <property type="entry name" value="AsnB_N"/>
</dbReference>
<keyword evidence="4 9" id="KW-0547">Nucleotide-binding</keyword>
<keyword evidence="6" id="KW-0028">Amino-acid biosynthesis</keyword>
<keyword evidence="12" id="KW-1185">Reference proteome</keyword>
<dbReference type="PROSITE" id="PS51278">
    <property type="entry name" value="GATASE_TYPE_2"/>
    <property type="match status" value="1"/>
</dbReference>
<proteinExistence type="inferred from homology"/>
<evidence type="ECO:0000256" key="7">
    <source>
        <dbReference type="ARBA" id="ARBA00022962"/>
    </source>
</evidence>
<dbReference type="Gene3D" id="3.40.50.620">
    <property type="entry name" value="HUPs"/>
    <property type="match status" value="2"/>
</dbReference>
<dbReference type="AlphaFoldDB" id="A0A3S1CF42"/>
<keyword evidence="7" id="KW-0315">Glutamine amidotransferase</keyword>
<reference evidence="11" key="1">
    <citation type="submission" date="2018-12" db="EMBL/GenBank/DDBJ databases">
        <authorList>
            <person name="Will S."/>
            <person name="Neumann-Schaal M."/>
            <person name="Henke P."/>
        </authorList>
    </citation>
    <scope>NUCLEOTIDE SEQUENCE</scope>
    <source>
        <strain evidence="11">PCC 7102</strain>
    </source>
</reference>
<evidence type="ECO:0000256" key="1">
    <source>
        <dbReference type="ARBA" id="ARBA00005187"/>
    </source>
</evidence>
<sequence>MSGIVGIHNINGAHIDRKDLGKMVDILAHRGPDGADIWVDGSIGLGHRMLWTTPESLLEKLPFSDEGEFVITSDARIDNREELIDALQFNNCPPEKITDSQLILAAYKKWGNYCPEQLLGDFAFAIWDQRNQSLFCARDHFGVKPFYYYYKEGKIFVFGTEIKALFAFNQIPRRLNEVRIADFLALMMEDKTITSYQDVLRLPPAHAMVISQSGMQLRCYWSLDPHREIKLPSNEAYAEEFRRIFTEAVRCRLRSAFPIISHLSGGLDSSSVTCVARHILSKENNTKLHTISTIYDKIIQCDERPYINAVLEQGGFIPHYVHGEEIGPLSNLDMIFQYEDEGLLGPSHFYPWLVNRASKELGMRIALDGFDGDTTVSHGINRLRELAQQGQWKTFFHEVKAISPNYDVSPAALFRGYGLRYLIEQATQGRWLTFVKAVQIIHKHLGTSRKQLVINFGLKPILQRVQGFIKSLFKGLLKGTIKSQPQLKNSSALFTPDKPLINSDFAQQIKLNERIQIMEMTSEPPQNLREEHWRGMTQGVMSYTLELADRYAAMFSIETRHPFMDKRLIEFCLALPAEQKLFNGFGRVVMRRALEGILPEKVQWRGGKADLSANFDDGFINRNREILDDVMSHKIQYIEKYADIDFLQAAYQRLISSKGQVGQRLDDEECIAVWQAVVLALWFDYQKIIL</sequence>
<keyword evidence="6" id="KW-0061">Asparagine biosynthesis</keyword>
<gene>
    <name evidence="11" type="ORF">DSM106972_077120</name>
</gene>
<dbReference type="InterPro" id="IPR051786">
    <property type="entry name" value="ASN_synthetase/amidase"/>
</dbReference>
<name>A0A3S1CF42_9CYAN</name>
<dbReference type="PIRSF" id="PIRSF001589">
    <property type="entry name" value="Asn_synthetase_glu-h"/>
    <property type="match status" value="1"/>
</dbReference>
<evidence type="ECO:0000259" key="10">
    <source>
        <dbReference type="PROSITE" id="PS51278"/>
    </source>
</evidence>
<comment type="pathway">
    <text evidence="1">Amino-acid biosynthesis; L-asparagine biosynthesis; L-asparagine from L-aspartate (L-Gln route): step 1/1.</text>
</comment>
<dbReference type="SUPFAM" id="SSF52402">
    <property type="entry name" value="Adenine nucleotide alpha hydrolases-like"/>
    <property type="match status" value="1"/>
</dbReference>
<dbReference type="NCBIfam" id="TIGR01536">
    <property type="entry name" value="asn_synth_AEB"/>
    <property type="match status" value="1"/>
</dbReference>
<evidence type="ECO:0000313" key="12">
    <source>
        <dbReference type="Proteomes" id="UP000271624"/>
    </source>
</evidence>
<dbReference type="CDD" id="cd00712">
    <property type="entry name" value="AsnB"/>
    <property type="match status" value="1"/>
</dbReference>
<comment type="similarity">
    <text evidence="2">Belongs to the asparagine synthetase family.</text>
</comment>
<evidence type="ECO:0000256" key="2">
    <source>
        <dbReference type="ARBA" id="ARBA00005752"/>
    </source>
</evidence>
<evidence type="ECO:0000313" key="11">
    <source>
        <dbReference type="EMBL" id="RUT00264.1"/>
    </source>
</evidence>
<dbReference type="SUPFAM" id="SSF56235">
    <property type="entry name" value="N-terminal nucleophile aminohydrolases (Ntn hydrolases)"/>
    <property type="match status" value="1"/>
</dbReference>
<dbReference type="PANTHER" id="PTHR43284">
    <property type="entry name" value="ASPARAGINE SYNTHETASE (GLUTAMINE-HYDROLYZING)"/>
    <property type="match status" value="1"/>
</dbReference>
<evidence type="ECO:0000256" key="3">
    <source>
        <dbReference type="ARBA" id="ARBA00012737"/>
    </source>
</evidence>
<feature type="binding site" evidence="9">
    <location>
        <position position="99"/>
    </location>
    <ligand>
        <name>L-glutamine</name>
        <dbReference type="ChEBI" id="CHEBI:58359"/>
    </ligand>
</feature>
<dbReference type="InterPro" id="IPR006426">
    <property type="entry name" value="Asn_synth_AEB"/>
</dbReference>
<organism evidence="11 12">
    <name type="scientific">Dulcicalothrix desertica PCC 7102</name>
    <dbReference type="NCBI Taxonomy" id="232991"/>
    <lineage>
        <taxon>Bacteria</taxon>
        <taxon>Bacillati</taxon>
        <taxon>Cyanobacteriota</taxon>
        <taxon>Cyanophyceae</taxon>
        <taxon>Nostocales</taxon>
        <taxon>Calotrichaceae</taxon>
        <taxon>Dulcicalothrix</taxon>
    </lineage>
</organism>
<dbReference type="Pfam" id="PF13537">
    <property type="entry name" value="GATase_7"/>
    <property type="match status" value="1"/>
</dbReference>
<dbReference type="EMBL" id="RSCL01000025">
    <property type="protein sequence ID" value="RUT00264.1"/>
    <property type="molecule type" value="Genomic_DNA"/>
</dbReference>
<protein>
    <recommendedName>
        <fullName evidence="3">asparagine synthase (glutamine-hydrolyzing)</fullName>
        <ecNumber evidence="3">6.3.5.4</ecNumber>
    </recommendedName>
</protein>
<dbReference type="OrthoDB" id="9763290at2"/>